<dbReference type="Gene3D" id="2.60.120.620">
    <property type="entry name" value="q2cbj1_9rhob like domain"/>
    <property type="match status" value="1"/>
</dbReference>
<dbReference type="InterPro" id="IPR008775">
    <property type="entry name" value="Phytyl_CoA_dOase-like"/>
</dbReference>
<dbReference type="EMBL" id="PYYB01000005">
    <property type="protein sequence ID" value="PTL54349.1"/>
    <property type="molecule type" value="Genomic_DNA"/>
</dbReference>
<dbReference type="GO" id="GO:0016706">
    <property type="term" value="F:2-oxoglutarate-dependent dioxygenase activity"/>
    <property type="evidence" value="ECO:0007669"/>
    <property type="project" value="UniProtKB-ARBA"/>
</dbReference>
<keyword evidence="2" id="KW-1185">Reference proteome</keyword>
<proteinExistence type="predicted"/>
<dbReference type="Pfam" id="PF05721">
    <property type="entry name" value="PhyH"/>
    <property type="match status" value="1"/>
</dbReference>
<reference evidence="1 2" key="1">
    <citation type="submission" date="2018-03" db="EMBL/GenBank/DDBJ databases">
        <title>Aquarubrobacter algicola gen. nov., sp. nov., a novel actinobacterium isolated from shallow eutrophic lake during the end of cyanobacterial harmful algal blooms.</title>
        <authorList>
            <person name="Chun S.J."/>
        </authorList>
    </citation>
    <scope>NUCLEOTIDE SEQUENCE [LARGE SCALE GENOMIC DNA]</scope>
    <source>
        <strain evidence="1 2">Seoho-28</strain>
    </source>
</reference>
<dbReference type="AlphaFoldDB" id="A0A2T4UBR8"/>
<sequence length="322" mass="35427">MDSRILSAEHARESGVDRPWEQTNEDWWDWYLSLADARDGAPTELVAVDPPDAVALPTLDELREELATPYELGSEAVERFERDGYVKLRDVLSPGALAAGRAEVLRLAAAGDGPGRSGFLSMDLMWRSGSEVLELFALSPRIGRIAADLLQVAEVRLYHDNVLSKEPGCGRTPWHFDAHHFPIASRDVVTSWVPLQAIPAPMGPLAFAAGKDVWKTAEAVDFSSTDDSYDRGVAEAFRAADVQVDDSPFALGEISFHHSWCFHYARPNATTQPRMVHASTYFADGARLVDEPTMVSGDWQRFMPGARPGAVIDTPLNPIVSR</sequence>
<name>A0A2T4UBR8_9ACTN</name>
<dbReference type="GO" id="GO:0005506">
    <property type="term" value="F:iron ion binding"/>
    <property type="evidence" value="ECO:0007669"/>
    <property type="project" value="UniProtKB-ARBA"/>
</dbReference>
<dbReference type="OrthoDB" id="9814777at2"/>
<comment type="caution">
    <text evidence="1">The sequence shown here is derived from an EMBL/GenBank/DDBJ whole genome shotgun (WGS) entry which is preliminary data.</text>
</comment>
<dbReference type="RefSeq" id="WP_107571291.1">
    <property type="nucleotide sequence ID" value="NZ_PYYB01000005.1"/>
</dbReference>
<dbReference type="PANTHER" id="PTHR20883:SF49">
    <property type="entry name" value="PHYTANOYL-COA DIOXYGENASE"/>
    <property type="match status" value="1"/>
</dbReference>
<gene>
    <name evidence="1" type="ORF">C7Y72_21675</name>
</gene>
<accession>A0A2T4UBR8</accession>
<protein>
    <submittedName>
        <fullName evidence="1">SnoK</fullName>
    </submittedName>
</protein>
<organism evidence="1 2">
    <name type="scientific">Paraconexibacter algicola</name>
    <dbReference type="NCBI Taxonomy" id="2133960"/>
    <lineage>
        <taxon>Bacteria</taxon>
        <taxon>Bacillati</taxon>
        <taxon>Actinomycetota</taxon>
        <taxon>Thermoleophilia</taxon>
        <taxon>Solirubrobacterales</taxon>
        <taxon>Paraconexibacteraceae</taxon>
        <taxon>Paraconexibacter</taxon>
    </lineage>
</organism>
<dbReference type="Proteomes" id="UP000240739">
    <property type="component" value="Unassembled WGS sequence"/>
</dbReference>
<dbReference type="PANTHER" id="PTHR20883">
    <property type="entry name" value="PHYTANOYL-COA DIOXYGENASE DOMAIN CONTAINING 1"/>
    <property type="match status" value="1"/>
</dbReference>
<dbReference type="SUPFAM" id="SSF51197">
    <property type="entry name" value="Clavaminate synthase-like"/>
    <property type="match status" value="1"/>
</dbReference>
<evidence type="ECO:0000313" key="1">
    <source>
        <dbReference type="EMBL" id="PTL54349.1"/>
    </source>
</evidence>
<evidence type="ECO:0000313" key="2">
    <source>
        <dbReference type="Proteomes" id="UP000240739"/>
    </source>
</evidence>